<protein>
    <submittedName>
        <fullName evidence="1">Uncharacterized protein</fullName>
    </submittedName>
</protein>
<evidence type="ECO:0000313" key="2">
    <source>
        <dbReference type="Proteomes" id="UP000235616"/>
    </source>
</evidence>
<sequence length="60" mass="6708">MPGPSRHAIRSREAFLGRYRALAPQVPRSIAVNQTKRVSWPRGAGPRRIVAALTRACENR</sequence>
<comment type="caution">
    <text evidence="1">The sequence shown here is derived from an EMBL/GenBank/DDBJ whole genome shotgun (WGS) entry which is preliminary data.</text>
</comment>
<proteinExistence type="predicted"/>
<accession>A0A2N7VQN1</accession>
<reference evidence="1 2" key="1">
    <citation type="submission" date="2018-01" db="EMBL/GenBank/DDBJ databases">
        <title>Whole genome analyses suggest that Burkholderia sensu lato contains two further novel genera in the rhizoxinica-symbiotica group Mycetohabitans gen. nov., and Trinickia gen. nov.: implications for the evolution of diazotrophy and nodulation in the Burkholderiaceae.</title>
        <authorList>
            <person name="Estrada-de los Santos P."/>
            <person name="Palmer M."/>
            <person name="Chavez-Ramirez B."/>
            <person name="Beukes C."/>
            <person name="Steenkamp E.T."/>
            <person name="Hirsch A.M."/>
            <person name="Manyaka P."/>
            <person name="Maluk M."/>
            <person name="Lafos M."/>
            <person name="Crook M."/>
            <person name="Gross E."/>
            <person name="Simon M.F."/>
            <person name="Bueno dos Reis Junior F."/>
            <person name="Poole P.S."/>
            <person name="Venter S.N."/>
            <person name="James E.K."/>
        </authorList>
    </citation>
    <scope>NUCLEOTIDE SEQUENCE [LARGE SCALE GENOMIC DNA]</scope>
    <source>
        <strain evidence="1 2">GIMN1.004</strain>
    </source>
</reference>
<dbReference type="EMBL" id="PNYA01000011">
    <property type="protein sequence ID" value="PMS19451.1"/>
    <property type="molecule type" value="Genomic_DNA"/>
</dbReference>
<keyword evidence="2" id="KW-1185">Reference proteome</keyword>
<dbReference type="Proteomes" id="UP000235616">
    <property type="component" value="Unassembled WGS sequence"/>
</dbReference>
<dbReference type="AlphaFoldDB" id="A0A2N7VQN1"/>
<gene>
    <name evidence="1" type="ORF">C0Z18_14150</name>
</gene>
<name>A0A2N7VQN1_9BURK</name>
<organism evidence="1 2">
    <name type="scientific">Trinickia dabaoshanensis</name>
    <dbReference type="NCBI Taxonomy" id="564714"/>
    <lineage>
        <taxon>Bacteria</taxon>
        <taxon>Pseudomonadati</taxon>
        <taxon>Pseudomonadota</taxon>
        <taxon>Betaproteobacteria</taxon>
        <taxon>Burkholderiales</taxon>
        <taxon>Burkholderiaceae</taxon>
        <taxon>Trinickia</taxon>
    </lineage>
</organism>
<evidence type="ECO:0000313" key="1">
    <source>
        <dbReference type="EMBL" id="PMS19451.1"/>
    </source>
</evidence>